<evidence type="ECO:0000313" key="2">
    <source>
        <dbReference type="EMBL" id="CAI6368709.1"/>
    </source>
</evidence>
<dbReference type="EMBL" id="CARXXK010000005">
    <property type="protein sequence ID" value="CAI6368709.1"/>
    <property type="molecule type" value="Genomic_DNA"/>
</dbReference>
<dbReference type="Proteomes" id="UP001160148">
    <property type="component" value="Unassembled WGS sequence"/>
</dbReference>
<dbReference type="AlphaFoldDB" id="A0AAV0XLZ3"/>
<dbReference type="InterPro" id="IPR000477">
    <property type="entry name" value="RT_dom"/>
</dbReference>
<evidence type="ECO:0000259" key="1">
    <source>
        <dbReference type="PROSITE" id="PS50878"/>
    </source>
</evidence>
<dbReference type="InterPro" id="IPR043502">
    <property type="entry name" value="DNA/RNA_pol_sf"/>
</dbReference>
<dbReference type="InterPro" id="IPR036691">
    <property type="entry name" value="Endo/exonu/phosph_ase_sf"/>
</dbReference>
<protein>
    <recommendedName>
        <fullName evidence="1">Reverse transcriptase domain-containing protein</fullName>
    </recommendedName>
</protein>
<dbReference type="GO" id="GO:0071897">
    <property type="term" value="P:DNA biosynthetic process"/>
    <property type="evidence" value="ECO:0007669"/>
    <property type="project" value="UniProtKB-ARBA"/>
</dbReference>
<dbReference type="InterPro" id="IPR052560">
    <property type="entry name" value="RdDP_mobile_element"/>
</dbReference>
<proteinExistence type="predicted"/>
<keyword evidence="3" id="KW-1185">Reference proteome</keyword>
<accession>A0AAV0XLZ3</accession>
<sequence length="898" mass="102318">MPNSYTSNSLLTLLWNANGLKNHTTELLLTLQEKRIDIVLISETHFTSNSYVNFPGYDSYRANHPDNTAHAGAAIYIKSSLKYIPLPNFISDDIQSCAISLILDNIPITFAAVYCPPKHKISPARFTEIFSTLNNNYIIGGDLNAKHQQWGCRASNPRGNSLLQSLPSTNSTVIAPPNYTYWPNSRRKMPDILDIFVTKIPRNLHTQIFNLIDPCSDHSPVMLSLDCLPQAKANASALSQFPTDWDKFSTILSEKTCLKLRLKTPSDIDDAVNLLTTNIQTSVWDSAKPVPLHVKPSPHLPSYIRTLISQKRRARVIWQRTRYPIDKSLYNALTQKLKRLLANLKSESYANYISSLTGMDGSLWKATRKLLRIHNSPPTLRNADGSWALSEQSQANIFANHLSNTFQPHHNIISPTKIQEVESYLNSPLPMYPPPRAFTPGEVEFNLKKNSPKKSPGFDLISTEVVKHLPRKTIIFLTQIYNAMLRLSYFPILWKYSIIILIPKPKKPPDCPSSYRPISLLPTLSKQFEKLFLKRILPIVDEAKILPDSQFGFRNSHSTIHQIHRLVDKISFALEEKLYCTGAFLDVSQAFDRVWHSGLLYKLKPILPSHYYLILKSYLEDRFFSVRVGSSFSSPTEIKAGVPRGAVIAPLLFNLYISDQPTSPHTLVGDFADDKAILTTSPDPVLASSYIQDHLFSLESWYKTWGVKMNETKSIHGTFALRQGVCPTLYLNNQPLPPAQCVRYLGILIDRRLTWKPHIINKTRTLNDRFRLLRPLLTSKHMKPSNKLLLYKLLLRPIWTYGIQLWGAAKISNINRIQRFQSKTLRTILKAPFYVSNHTLHTDLKIPFVSELAKTHYKRFNNRLAHHKNPLISDLSSASIPGNPVKKIKRQWCRDLLA</sequence>
<dbReference type="SUPFAM" id="SSF56219">
    <property type="entry name" value="DNase I-like"/>
    <property type="match status" value="1"/>
</dbReference>
<evidence type="ECO:0000313" key="3">
    <source>
        <dbReference type="Proteomes" id="UP001160148"/>
    </source>
</evidence>
<dbReference type="Gene3D" id="3.60.10.10">
    <property type="entry name" value="Endonuclease/exonuclease/phosphatase"/>
    <property type="match status" value="1"/>
</dbReference>
<dbReference type="GO" id="GO:0003824">
    <property type="term" value="F:catalytic activity"/>
    <property type="evidence" value="ECO:0007669"/>
    <property type="project" value="InterPro"/>
</dbReference>
<name>A0AAV0XLZ3_9HEMI</name>
<dbReference type="PROSITE" id="PS50878">
    <property type="entry name" value="RT_POL"/>
    <property type="match status" value="1"/>
</dbReference>
<dbReference type="PANTHER" id="PTHR36688:SF2">
    <property type="entry name" value="ENDONUCLEASE_EXONUCLEASE_PHOSPHATASE DOMAIN-CONTAINING PROTEIN"/>
    <property type="match status" value="1"/>
</dbReference>
<dbReference type="PANTHER" id="PTHR36688">
    <property type="entry name" value="ENDO/EXONUCLEASE/PHOSPHATASE DOMAIN-CONTAINING PROTEIN"/>
    <property type="match status" value="1"/>
</dbReference>
<dbReference type="InterPro" id="IPR005135">
    <property type="entry name" value="Endo/exonuclease/phosphatase"/>
</dbReference>
<dbReference type="Pfam" id="PF14529">
    <property type="entry name" value="Exo_endo_phos_2"/>
    <property type="match status" value="1"/>
</dbReference>
<organism evidence="2 3">
    <name type="scientific">Macrosiphum euphorbiae</name>
    <name type="common">potato aphid</name>
    <dbReference type="NCBI Taxonomy" id="13131"/>
    <lineage>
        <taxon>Eukaryota</taxon>
        <taxon>Metazoa</taxon>
        <taxon>Ecdysozoa</taxon>
        <taxon>Arthropoda</taxon>
        <taxon>Hexapoda</taxon>
        <taxon>Insecta</taxon>
        <taxon>Pterygota</taxon>
        <taxon>Neoptera</taxon>
        <taxon>Paraneoptera</taxon>
        <taxon>Hemiptera</taxon>
        <taxon>Sternorrhyncha</taxon>
        <taxon>Aphidomorpha</taxon>
        <taxon>Aphidoidea</taxon>
        <taxon>Aphididae</taxon>
        <taxon>Macrosiphini</taxon>
        <taxon>Macrosiphum</taxon>
    </lineage>
</organism>
<comment type="caution">
    <text evidence="2">The sequence shown here is derived from an EMBL/GenBank/DDBJ whole genome shotgun (WGS) entry which is preliminary data.</text>
</comment>
<reference evidence="2 3" key="1">
    <citation type="submission" date="2023-01" db="EMBL/GenBank/DDBJ databases">
        <authorList>
            <person name="Whitehead M."/>
        </authorList>
    </citation>
    <scope>NUCLEOTIDE SEQUENCE [LARGE SCALE GENOMIC DNA]</scope>
</reference>
<gene>
    <name evidence="2" type="ORF">MEUPH1_LOCUS23038</name>
</gene>
<dbReference type="Pfam" id="PF00078">
    <property type="entry name" value="RVT_1"/>
    <property type="match status" value="1"/>
</dbReference>
<feature type="domain" description="Reverse transcriptase" evidence="1">
    <location>
        <begin position="483"/>
        <end position="749"/>
    </location>
</feature>
<dbReference type="CDD" id="cd01650">
    <property type="entry name" value="RT_nLTR_like"/>
    <property type="match status" value="1"/>
</dbReference>
<dbReference type="SUPFAM" id="SSF56672">
    <property type="entry name" value="DNA/RNA polymerases"/>
    <property type="match status" value="1"/>
</dbReference>